<evidence type="ECO:0000313" key="9">
    <source>
        <dbReference type="EMBL" id="BBP91669.1"/>
    </source>
</evidence>
<comment type="subcellular location">
    <subcellularLocation>
        <location evidence="1">Cell membrane</location>
        <topology evidence="1">Multi-pass membrane protein</topology>
    </subcellularLocation>
</comment>
<keyword evidence="3" id="KW-0813">Transport</keyword>
<organism evidence="9 10">
    <name type="scientific">Bacillus safensis</name>
    <dbReference type="NCBI Taxonomy" id="561879"/>
    <lineage>
        <taxon>Bacteria</taxon>
        <taxon>Bacillati</taxon>
        <taxon>Bacillota</taxon>
        <taxon>Bacilli</taxon>
        <taxon>Bacillales</taxon>
        <taxon>Bacillaceae</taxon>
        <taxon>Bacillus</taxon>
    </lineage>
</organism>
<evidence type="ECO:0000256" key="8">
    <source>
        <dbReference type="SAM" id="Phobius"/>
    </source>
</evidence>
<protein>
    <recommendedName>
        <fullName evidence="11">Glycine betaine transporter OpuD</fullName>
    </recommendedName>
</protein>
<sequence length="87" mass="9203">MVGVATSLGLGAAQINGGLNYLFHIPIAFSTQLIIIIIVTVLFLASALSGIGKGIKYLSNINMVLAAVLMFFLLLVGPTVFILNSFY</sequence>
<evidence type="ECO:0000256" key="7">
    <source>
        <dbReference type="ARBA" id="ARBA00023136"/>
    </source>
</evidence>
<dbReference type="GO" id="GO:0005886">
    <property type="term" value="C:plasma membrane"/>
    <property type="evidence" value="ECO:0007669"/>
    <property type="project" value="UniProtKB-SubCell"/>
</dbReference>
<keyword evidence="4" id="KW-1003">Cell membrane</keyword>
<name>A0A5S9MIM3_BACIA</name>
<feature type="transmembrane region" description="Helical" evidence="8">
    <location>
        <begin position="27"/>
        <end position="51"/>
    </location>
</feature>
<evidence type="ECO:0000256" key="5">
    <source>
        <dbReference type="ARBA" id="ARBA00022692"/>
    </source>
</evidence>
<reference evidence="9 10" key="1">
    <citation type="submission" date="2019-12" db="EMBL/GenBank/DDBJ databases">
        <title>Full genome sequence of a Bacillus safensis strain isolated from commercially available natto in Indonesia.</title>
        <authorList>
            <person name="Yoshida M."/>
            <person name="Uomi M."/>
            <person name="Waturangi D."/>
            <person name="Ekaputri J.J."/>
            <person name="Setiamarga D.H.E."/>
        </authorList>
    </citation>
    <scope>NUCLEOTIDE SEQUENCE [LARGE SCALE GENOMIC DNA]</scope>
    <source>
        <strain evidence="9 10">IDN1</strain>
    </source>
</reference>
<evidence type="ECO:0000313" key="10">
    <source>
        <dbReference type="Proteomes" id="UP000464658"/>
    </source>
</evidence>
<dbReference type="AlphaFoldDB" id="A0A5S9MIM3"/>
<keyword evidence="7 8" id="KW-0472">Membrane</keyword>
<keyword evidence="6 8" id="KW-1133">Transmembrane helix</keyword>
<dbReference type="Pfam" id="PF02028">
    <property type="entry name" value="BCCT"/>
    <property type="match status" value="1"/>
</dbReference>
<dbReference type="EMBL" id="AP021906">
    <property type="protein sequence ID" value="BBP91669.1"/>
    <property type="molecule type" value="Genomic_DNA"/>
</dbReference>
<keyword evidence="5 8" id="KW-0812">Transmembrane</keyword>
<comment type="similarity">
    <text evidence="2">Belongs to the BCCT transporter (TC 2.A.15) family.</text>
</comment>
<dbReference type="Proteomes" id="UP000464658">
    <property type="component" value="Chromosome"/>
</dbReference>
<evidence type="ECO:0000256" key="1">
    <source>
        <dbReference type="ARBA" id="ARBA00004651"/>
    </source>
</evidence>
<proteinExistence type="inferred from homology"/>
<evidence type="ECO:0008006" key="11">
    <source>
        <dbReference type="Google" id="ProtNLM"/>
    </source>
</evidence>
<dbReference type="PANTHER" id="PTHR30047">
    <property type="entry name" value="HIGH-AFFINITY CHOLINE TRANSPORT PROTEIN-RELATED"/>
    <property type="match status" value="1"/>
</dbReference>
<evidence type="ECO:0000256" key="4">
    <source>
        <dbReference type="ARBA" id="ARBA00022475"/>
    </source>
</evidence>
<dbReference type="GO" id="GO:0022857">
    <property type="term" value="F:transmembrane transporter activity"/>
    <property type="evidence" value="ECO:0007669"/>
    <property type="project" value="InterPro"/>
</dbReference>
<evidence type="ECO:0000256" key="2">
    <source>
        <dbReference type="ARBA" id="ARBA00005658"/>
    </source>
</evidence>
<feature type="transmembrane region" description="Helical" evidence="8">
    <location>
        <begin position="63"/>
        <end position="83"/>
    </location>
</feature>
<evidence type="ECO:0000256" key="6">
    <source>
        <dbReference type="ARBA" id="ARBA00022989"/>
    </source>
</evidence>
<dbReference type="InterPro" id="IPR000060">
    <property type="entry name" value="BCCT_transptr"/>
</dbReference>
<evidence type="ECO:0000256" key="3">
    <source>
        <dbReference type="ARBA" id="ARBA00022448"/>
    </source>
</evidence>
<accession>A0A5S9MIM3</accession>
<gene>
    <name evidence="9" type="ORF">BsIDN1_52870</name>
</gene>
<dbReference type="PANTHER" id="PTHR30047:SF7">
    <property type="entry name" value="HIGH-AFFINITY CHOLINE TRANSPORT PROTEIN"/>
    <property type="match status" value="1"/>
</dbReference>